<dbReference type="EMBL" id="LS974622">
    <property type="protein sequence ID" value="CAG7872394.1"/>
    <property type="molecule type" value="Genomic_DNA"/>
</dbReference>
<sequence length="191" mass="21752">MEFKRLHMVILQWAEPWLSVQSLRDIGCHAACPVGINSSAQSRRKSAVIFSEEIHLQVDQVWKLNVKDARGKSWFKSVTVEDTHHELEFDVEEAVENISGASHVLYSQLGGAVRRDLLTSNSGLNRRLVHDGNIARGESNESTRGIRSLEMDIYQVWSWNFTVLRQFTVKKRDVRDGIRLSILGSLGFLFS</sequence>
<accession>A0A3P5Z582</accession>
<evidence type="ECO:0000313" key="2">
    <source>
        <dbReference type="EMBL" id="VDC68250.1"/>
    </source>
</evidence>
<reference evidence="2" key="1">
    <citation type="submission" date="2018-11" db="EMBL/GenBank/DDBJ databases">
        <authorList>
            <consortium name="Genoscope - CEA"/>
            <person name="William W."/>
        </authorList>
    </citation>
    <scope>NUCLEOTIDE SEQUENCE</scope>
</reference>
<name>A0A3P5Z582_BRACM</name>
<organism evidence="2">
    <name type="scientific">Brassica campestris</name>
    <name type="common">Field mustard</name>
    <dbReference type="NCBI Taxonomy" id="3711"/>
    <lineage>
        <taxon>Eukaryota</taxon>
        <taxon>Viridiplantae</taxon>
        <taxon>Streptophyta</taxon>
        <taxon>Embryophyta</taxon>
        <taxon>Tracheophyta</taxon>
        <taxon>Spermatophyta</taxon>
        <taxon>Magnoliopsida</taxon>
        <taxon>eudicotyledons</taxon>
        <taxon>Gunneridae</taxon>
        <taxon>Pentapetalae</taxon>
        <taxon>rosids</taxon>
        <taxon>malvids</taxon>
        <taxon>Brassicales</taxon>
        <taxon>Brassicaceae</taxon>
        <taxon>Brassiceae</taxon>
        <taxon>Brassica</taxon>
    </lineage>
</organism>
<dbReference type="Gramene" id="A06p46340.2_BraZ1">
    <property type="protein sequence ID" value="A06p46340.2_BraZ1.CDS"/>
    <property type="gene ID" value="A06g46340.2_BraZ1"/>
</dbReference>
<dbReference type="Proteomes" id="UP000694005">
    <property type="component" value="Chromosome A06"/>
</dbReference>
<protein>
    <submittedName>
        <fullName evidence="1">Uncharacterized protein</fullName>
    </submittedName>
</protein>
<dbReference type="AlphaFoldDB" id="A0A3P5Z582"/>
<proteinExistence type="predicted"/>
<dbReference type="EMBL" id="LR031569">
    <property type="protein sequence ID" value="VDC68250.1"/>
    <property type="molecule type" value="Genomic_DNA"/>
</dbReference>
<evidence type="ECO:0000313" key="1">
    <source>
        <dbReference type="EMBL" id="CAG7872394.1"/>
    </source>
</evidence>
<gene>
    <name evidence="2" type="ORF">BRAA06T26790Z</name>
    <name evidence="1" type="ORF">BRAPAZ1V2_A06P46340.2</name>
</gene>